<comment type="caution">
    <text evidence="20">The sequence shown here is derived from an EMBL/GenBank/DDBJ whole genome shotgun (WGS) entry which is preliminary data.</text>
</comment>
<keyword evidence="7 17" id="KW-0547">Nucleotide-binding</keyword>
<evidence type="ECO:0000256" key="7">
    <source>
        <dbReference type="ARBA" id="ARBA00022741"/>
    </source>
</evidence>
<keyword evidence="13" id="KW-0594">Phospholipid biosynthesis</keyword>
<feature type="binding site" evidence="18">
    <location>
        <position position="74"/>
    </location>
    <ligand>
        <name>a divalent metal cation</name>
        <dbReference type="ChEBI" id="CHEBI:60240"/>
    </ligand>
</feature>
<feature type="binding site" evidence="16">
    <location>
        <position position="96"/>
    </location>
    <ligand>
        <name>substrate</name>
    </ligand>
</feature>
<evidence type="ECO:0000256" key="5">
    <source>
        <dbReference type="ARBA" id="ARBA00022679"/>
    </source>
</evidence>
<evidence type="ECO:0000256" key="12">
    <source>
        <dbReference type="ARBA" id="ARBA00023136"/>
    </source>
</evidence>
<feature type="active site" description="Proton acceptor" evidence="15">
    <location>
        <position position="67"/>
    </location>
</feature>
<evidence type="ECO:0000313" key="21">
    <source>
        <dbReference type="Proteomes" id="UP000178996"/>
    </source>
</evidence>
<keyword evidence="8" id="KW-0418">Kinase</keyword>
<sequence>MFYVKKVFRSFRNAATGLREAYKRDLSFRMEIAAGFFFILIGITFWPLDNFELALFILSYVLVLMGELINTSIEEALEHLHPHGHERIGISKDIASAAVFIAVLFAVFSVVLVAYRHLV</sequence>
<comment type="subcellular location">
    <subcellularLocation>
        <location evidence="1">Cell membrane</location>
        <topology evidence="1">Multi-pass membrane protein</topology>
    </subcellularLocation>
</comment>
<keyword evidence="9 17" id="KW-0067">ATP-binding</keyword>
<protein>
    <recommendedName>
        <fullName evidence="22">Diacylglycerol kinase</fullName>
    </recommendedName>
</protein>
<keyword evidence="18" id="KW-0460">Magnesium</keyword>
<dbReference type="InterPro" id="IPR000829">
    <property type="entry name" value="DAGK"/>
</dbReference>
<organism evidence="20 21">
    <name type="scientific">Candidatus Ryanbacteria bacterium RIFCSPLOWO2_12_FULL_47_9c</name>
    <dbReference type="NCBI Taxonomy" id="1802131"/>
    <lineage>
        <taxon>Bacteria</taxon>
        <taxon>Candidatus Ryaniibacteriota</taxon>
    </lineage>
</organism>
<evidence type="ECO:0000256" key="4">
    <source>
        <dbReference type="ARBA" id="ARBA00022516"/>
    </source>
</evidence>
<evidence type="ECO:0000256" key="14">
    <source>
        <dbReference type="ARBA" id="ARBA00023264"/>
    </source>
</evidence>
<evidence type="ECO:0000256" key="10">
    <source>
        <dbReference type="ARBA" id="ARBA00022989"/>
    </source>
</evidence>
<keyword evidence="5" id="KW-0808">Transferase</keyword>
<keyword evidence="14" id="KW-1208">Phospholipid metabolism</keyword>
<dbReference type="GO" id="GO:0005886">
    <property type="term" value="C:plasma membrane"/>
    <property type="evidence" value="ECO:0007669"/>
    <property type="project" value="UniProtKB-SubCell"/>
</dbReference>
<evidence type="ECO:0000256" key="18">
    <source>
        <dbReference type="PIRSR" id="PIRSR600829-4"/>
    </source>
</evidence>
<evidence type="ECO:0000256" key="17">
    <source>
        <dbReference type="PIRSR" id="PIRSR600829-3"/>
    </source>
</evidence>
<reference evidence="20 21" key="1">
    <citation type="journal article" date="2016" name="Nat. Commun.">
        <title>Thousands of microbial genomes shed light on interconnected biogeochemical processes in an aquifer system.</title>
        <authorList>
            <person name="Anantharaman K."/>
            <person name="Brown C.T."/>
            <person name="Hug L.A."/>
            <person name="Sharon I."/>
            <person name="Castelle C.J."/>
            <person name="Probst A.J."/>
            <person name="Thomas B.C."/>
            <person name="Singh A."/>
            <person name="Wilkins M.J."/>
            <person name="Karaoz U."/>
            <person name="Brodie E.L."/>
            <person name="Williams K.H."/>
            <person name="Hubbard S.S."/>
            <person name="Banfield J.F."/>
        </authorList>
    </citation>
    <scope>NUCLEOTIDE SEQUENCE [LARGE SCALE GENOMIC DNA]</scope>
</reference>
<feature type="transmembrane region" description="Helical" evidence="19">
    <location>
        <begin position="28"/>
        <end position="47"/>
    </location>
</feature>
<keyword evidence="3" id="KW-1003">Cell membrane</keyword>
<dbReference type="GO" id="GO:0046872">
    <property type="term" value="F:metal ion binding"/>
    <property type="evidence" value="ECO:0007669"/>
    <property type="project" value="UniProtKB-KW"/>
</dbReference>
<evidence type="ECO:0000256" key="1">
    <source>
        <dbReference type="ARBA" id="ARBA00004651"/>
    </source>
</evidence>
<evidence type="ECO:0000313" key="20">
    <source>
        <dbReference type="EMBL" id="OGZ56637.1"/>
    </source>
</evidence>
<feature type="binding site" evidence="17">
    <location>
        <begin position="92"/>
        <end position="93"/>
    </location>
    <ligand>
        <name>ATP</name>
        <dbReference type="ChEBI" id="CHEBI:30616"/>
    </ligand>
</feature>
<comment type="similarity">
    <text evidence="2">Belongs to the bacterial diacylglycerol kinase family.</text>
</comment>
<keyword evidence="10 19" id="KW-1133">Transmembrane helix</keyword>
<keyword evidence="12 19" id="KW-0472">Membrane</keyword>
<feature type="transmembrane region" description="Helical" evidence="19">
    <location>
        <begin position="94"/>
        <end position="115"/>
    </location>
</feature>
<evidence type="ECO:0000256" key="15">
    <source>
        <dbReference type="PIRSR" id="PIRSR600829-1"/>
    </source>
</evidence>
<evidence type="ECO:0000256" key="2">
    <source>
        <dbReference type="ARBA" id="ARBA00005967"/>
    </source>
</evidence>
<dbReference type="GO" id="GO:0016301">
    <property type="term" value="F:kinase activity"/>
    <property type="evidence" value="ECO:0007669"/>
    <property type="project" value="UniProtKB-KW"/>
</dbReference>
<keyword evidence="11" id="KW-0443">Lipid metabolism</keyword>
<accession>A0A1G2H2D7</accession>
<dbReference type="Gene3D" id="1.10.287.3610">
    <property type="match status" value="1"/>
</dbReference>
<dbReference type="GO" id="GO:0005524">
    <property type="term" value="F:ATP binding"/>
    <property type="evidence" value="ECO:0007669"/>
    <property type="project" value="UniProtKB-KW"/>
</dbReference>
<dbReference type="EMBL" id="MHOB01000046">
    <property type="protein sequence ID" value="OGZ56637.1"/>
    <property type="molecule type" value="Genomic_DNA"/>
</dbReference>
<dbReference type="GO" id="GO:0008654">
    <property type="term" value="P:phospholipid biosynthetic process"/>
    <property type="evidence" value="ECO:0007669"/>
    <property type="project" value="UniProtKB-KW"/>
</dbReference>
<dbReference type="Proteomes" id="UP000178996">
    <property type="component" value="Unassembled WGS sequence"/>
</dbReference>
<feature type="binding site" evidence="17">
    <location>
        <position position="74"/>
    </location>
    <ligand>
        <name>ATP</name>
        <dbReference type="ChEBI" id="CHEBI:30616"/>
    </ligand>
</feature>
<dbReference type="Pfam" id="PF01219">
    <property type="entry name" value="DAGK_prokar"/>
    <property type="match status" value="1"/>
</dbReference>
<keyword evidence="4" id="KW-0444">Lipid biosynthesis</keyword>
<evidence type="ECO:0000256" key="8">
    <source>
        <dbReference type="ARBA" id="ARBA00022777"/>
    </source>
</evidence>
<dbReference type="AlphaFoldDB" id="A0A1G2H2D7"/>
<dbReference type="InterPro" id="IPR036945">
    <property type="entry name" value="DAGK_sf"/>
</dbReference>
<dbReference type="PANTHER" id="PTHR34299">
    <property type="entry name" value="DIACYLGLYCEROL KINASE"/>
    <property type="match status" value="1"/>
</dbReference>
<dbReference type="CDD" id="cd14263">
    <property type="entry name" value="DAGK_IM_like"/>
    <property type="match status" value="1"/>
</dbReference>
<evidence type="ECO:0008006" key="22">
    <source>
        <dbReference type="Google" id="ProtNLM"/>
    </source>
</evidence>
<dbReference type="PANTHER" id="PTHR34299:SF1">
    <property type="entry name" value="DIACYLGLYCEROL KINASE"/>
    <property type="match status" value="1"/>
</dbReference>
<evidence type="ECO:0000256" key="19">
    <source>
        <dbReference type="SAM" id="Phobius"/>
    </source>
</evidence>
<evidence type="ECO:0000256" key="11">
    <source>
        <dbReference type="ARBA" id="ARBA00023098"/>
    </source>
</evidence>
<keyword evidence="18" id="KW-0479">Metal-binding</keyword>
<evidence type="ECO:0000256" key="3">
    <source>
        <dbReference type="ARBA" id="ARBA00022475"/>
    </source>
</evidence>
<feature type="binding site" evidence="16">
    <location>
        <position position="67"/>
    </location>
    <ligand>
        <name>substrate</name>
    </ligand>
</feature>
<evidence type="ECO:0000256" key="9">
    <source>
        <dbReference type="ARBA" id="ARBA00022840"/>
    </source>
</evidence>
<proteinExistence type="inferred from homology"/>
<keyword evidence="6 19" id="KW-0812">Transmembrane</keyword>
<gene>
    <name evidence="20" type="ORF">A3G60_02205</name>
</gene>
<evidence type="ECO:0000256" key="6">
    <source>
        <dbReference type="ARBA" id="ARBA00022692"/>
    </source>
</evidence>
<evidence type="ECO:0000256" key="13">
    <source>
        <dbReference type="ARBA" id="ARBA00023209"/>
    </source>
</evidence>
<name>A0A1G2H2D7_9BACT</name>
<comment type="cofactor">
    <cofactor evidence="18">
        <name>Mg(2+)</name>
        <dbReference type="ChEBI" id="CHEBI:18420"/>
    </cofactor>
    <text evidence="18">Mn(2+), Zn(2+), Cd(2+) and Co(2+) support activity to lesser extents.</text>
</comment>
<evidence type="ECO:0000256" key="16">
    <source>
        <dbReference type="PIRSR" id="PIRSR600829-2"/>
    </source>
</evidence>